<dbReference type="Pfam" id="PF00580">
    <property type="entry name" value="UvrD-helicase"/>
    <property type="match status" value="1"/>
</dbReference>
<dbReference type="GO" id="GO:0003677">
    <property type="term" value="F:DNA binding"/>
    <property type="evidence" value="ECO:0007669"/>
    <property type="project" value="InterPro"/>
</dbReference>
<feature type="domain" description="F-box" evidence="10">
    <location>
        <begin position="350"/>
        <end position="399"/>
    </location>
</feature>
<organism evidence="11 12">
    <name type="scientific">Pinctada imbricata</name>
    <name type="common">Atlantic pearl-oyster</name>
    <name type="synonym">Pinctada martensii</name>
    <dbReference type="NCBI Taxonomy" id="66713"/>
    <lineage>
        <taxon>Eukaryota</taxon>
        <taxon>Metazoa</taxon>
        <taxon>Spiralia</taxon>
        <taxon>Lophotrochozoa</taxon>
        <taxon>Mollusca</taxon>
        <taxon>Bivalvia</taxon>
        <taxon>Autobranchia</taxon>
        <taxon>Pteriomorphia</taxon>
        <taxon>Pterioida</taxon>
        <taxon>Pterioidea</taxon>
        <taxon>Pteriidae</taxon>
        <taxon>Pinctada</taxon>
    </lineage>
</organism>
<dbReference type="GO" id="GO:0016787">
    <property type="term" value="F:hydrolase activity"/>
    <property type="evidence" value="ECO:0007669"/>
    <property type="project" value="UniProtKB-KW"/>
</dbReference>
<evidence type="ECO:0000256" key="4">
    <source>
        <dbReference type="ARBA" id="ARBA00022840"/>
    </source>
</evidence>
<dbReference type="GO" id="GO:0043138">
    <property type="term" value="F:3'-5' DNA helicase activity"/>
    <property type="evidence" value="ECO:0007669"/>
    <property type="project" value="UniProtKB-EC"/>
</dbReference>
<dbReference type="Proteomes" id="UP001186944">
    <property type="component" value="Unassembled WGS sequence"/>
</dbReference>
<keyword evidence="1" id="KW-0547">Nucleotide-binding</keyword>
<dbReference type="GO" id="GO:0000724">
    <property type="term" value="P:double-strand break repair via homologous recombination"/>
    <property type="evidence" value="ECO:0007669"/>
    <property type="project" value="TreeGrafter"/>
</dbReference>
<keyword evidence="3" id="KW-0347">Helicase</keyword>
<evidence type="ECO:0000313" key="11">
    <source>
        <dbReference type="EMBL" id="KAK3101454.1"/>
    </source>
</evidence>
<feature type="region of interest" description="Disordered" evidence="9">
    <location>
        <begin position="156"/>
        <end position="196"/>
    </location>
</feature>
<evidence type="ECO:0000256" key="8">
    <source>
        <dbReference type="ARBA" id="ARBA00048988"/>
    </source>
</evidence>
<accession>A0AA88YM67</accession>
<evidence type="ECO:0000313" key="12">
    <source>
        <dbReference type="Proteomes" id="UP001186944"/>
    </source>
</evidence>
<dbReference type="Pfam" id="PF12937">
    <property type="entry name" value="F-box-like"/>
    <property type="match status" value="1"/>
</dbReference>
<evidence type="ECO:0000256" key="2">
    <source>
        <dbReference type="ARBA" id="ARBA00022801"/>
    </source>
</evidence>
<name>A0AA88YM67_PINIB</name>
<evidence type="ECO:0000256" key="1">
    <source>
        <dbReference type="ARBA" id="ARBA00022741"/>
    </source>
</evidence>
<dbReference type="InterPro" id="IPR014016">
    <property type="entry name" value="UvrD-like_ATP-bd"/>
</dbReference>
<dbReference type="SUPFAM" id="SSF52540">
    <property type="entry name" value="P-loop containing nucleoside triphosphate hydrolases"/>
    <property type="match status" value="1"/>
</dbReference>
<dbReference type="InterPro" id="IPR027417">
    <property type="entry name" value="P-loop_NTPase"/>
</dbReference>
<dbReference type="Gene3D" id="1.10.486.10">
    <property type="entry name" value="PCRA, domain 4"/>
    <property type="match status" value="1"/>
</dbReference>
<keyword evidence="12" id="KW-1185">Reference proteome</keyword>
<keyword evidence="4" id="KW-0067">ATP-binding</keyword>
<evidence type="ECO:0000256" key="9">
    <source>
        <dbReference type="SAM" id="MobiDB-lite"/>
    </source>
</evidence>
<comment type="catalytic activity">
    <reaction evidence="6">
        <text>Couples ATP hydrolysis with the unwinding of duplex DNA by translocating in the 3'-5' direction.</text>
        <dbReference type="EC" id="5.6.2.4"/>
    </reaction>
</comment>
<feature type="compositionally biased region" description="Low complexity" evidence="9">
    <location>
        <begin position="166"/>
        <end position="177"/>
    </location>
</feature>
<dbReference type="Gene3D" id="3.40.50.300">
    <property type="entry name" value="P-loop containing nucleotide triphosphate hydrolases"/>
    <property type="match status" value="2"/>
</dbReference>
<gene>
    <name evidence="11" type="ORF">FSP39_003705</name>
</gene>
<dbReference type="GO" id="GO:0031297">
    <property type="term" value="P:replication fork processing"/>
    <property type="evidence" value="ECO:0007669"/>
    <property type="project" value="TreeGrafter"/>
</dbReference>
<dbReference type="PANTHER" id="PTHR11070">
    <property type="entry name" value="UVRD / RECB / PCRA DNA HELICASE FAMILY MEMBER"/>
    <property type="match status" value="1"/>
</dbReference>
<comment type="catalytic activity">
    <reaction evidence="8">
        <text>ATP + H2O = ADP + phosphate + H(+)</text>
        <dbReference type="Rhea" id="RHEA:13065"/>
        <dbReference type="ChEBI" id="CHEBI:15377"/>
        <dbReference type="ChEBI" id="CHEBI:15378"/>
        <dbReference type="ChEBI" id="CHEBI:30616"/>
        <dbReference type="ChEBI" id="CHEBI:43474"/>
        <dbReference type="ChEBI" id="CHEBI:456216"/>
        <dbReference type="EC" id="5.6.2.4"/>
    </reaction>
</comment>
<evidence type="ECO:0000256" key="7">
    <source>
        <dbReference type="ARBA" id="ARBA00034808"/>
    </source>
</evidence>
<feature type="compositionally biased region" description="Polar residues" evidence="9">
    <location>
        <begin position="111"/>
        <end position="123"/>
    </location>
</feature>
<dbReference type="InterPro" id="IPR014017">
    <property type="entry name" value="DNA_helicase_UvrD-like_C"/>
</dbReference>
<sequence length="1201" mass="135232">MDTAKDKDEVQLDSTSDDCKNIVPLSSEGKLVSNKTKVKRRVHLTNDSCQFLAQSAEGMKSLSSPMAMSFKMAGDVNKGLYPREKRQTCKNRPQSEEDSEGWLKESCPDETASSSQESTSYTKNVSGFTSAADIYKTNNSSLLVHAPVAKPITFGKRKLTEPGDNQKSIKSFFSSPSKKQKQDIGADVPKEEDPMIVDDYQPQVIEYSSPSKMFSPIKKLENSNSIYISDDSKSPRSSQSKSCDSVSSNKSAIKQLFDGQKKYEQQMKSAAKKKQRSAGNKKGGFKKTGKQGNVKGNVHPSVSFLKKDSDNISSEDDELIITAEENSSKTFGLVGKDLSSAAPSVPAVPIDHFAHMPDEILEKIFCQLPILDLCLTCNRVCKRWNDIISEEKFLKFKKLYYKLKRDVGEARADVQQIMWQNKMQHYSNYLSGLIRYSQHCHTLPQSMTDNVTECLKKHSKYTWAETLIKERLPDLLKDDVPNPWSMIAALVVISESVADCQEIIWCLCLPECQCTTVELLETMYNITTLLFAFKLTHKKDVWSGMHYRLFYAVYLFENTSTASYGDLTCATTNKGGQQTIVRYGKADTSVRMTHEQLRIVNHKCNPGEIIKIVAFAGTGKTTTLVSYTQLRPNLKFLLVVYNKSVCEHAKTKFPSNVTCKTGHGLAFGYTGRRYMGAGKMKFDLKVYTVSQLLPSRKGDNLFVRSKFVLNTLNNYFASDMNDVSTIHVPNEQNDNNGKRVAVDPAKKDLYVQDACYLWGRMKNLDDKDVPMTHDGYLKLYQLQKPKLWGYDCILIDEAQDLTPAITDILLSQRQTKILVGDPHQQIYSFRGAKNAMAQISASHVFYLTQSFRFGPEIAQVAASCLEVLKKVKEKTLVGNGQACKIMGEAVGQVAILARCNFTLFAEAVKKCCFSDNNDKVAFVGGTEGFGFPMIQDIYTLMLSEEERRKERRKINNKFISKFPNLGELEKYANKTNDNELLGKIKIVRTYHHALPSHINKILAKSTNNLKTADVLFSTAHKAKGLEFSTVRLTDDFNVELILKQNAGIPIPVLDGQMDQVSDEGNLLYVAVTRAKHALQMTETLLTVLRENGERFEYPVLSSCLENKGIPFKCMETDSEFKPYSLTLEKREVKLSSGKTTPKGIYGPTILSEDGGSFCELLGDKDSEQRSGKERTSRQRDHRWRVFLGLDEDEFDFDFYPF</sequence>
<dbReference type="EC" id="5.6.2.4" evidence="7"/>
<dbReference type="EMBL" id="VSWD01000005">
    <property type="protein sequence ID" value="KAK3101454.1"/>
    <property type="molecule type" value="Genomic_DNA"/>
</dbReference>
<evidence type="ECO:0000259" key="10">
    <source>
        <dbReference type="PROSITE" id="PS50181"/>
    </source>
</evidence>
<evidence type="ECO:0000256" key="3">
    <source>
        <dbReference type="ARBA" id="ARBA00022806"/>
    </source>
</evidence>
<feature type="compositionally biased region" description="Basic and acidic residues" evidence="9">
    <location>
        <begin position="180"/>
        <end position="193"/>
    </location>
</feature>
<dbReference type="SMART" id="SM00256">
    <property type="entry name" value="FBOX"/>
    <property type="match status" value="1"/>
</dbReference>
<feature type="region of interest" description="Disordered" evidence="9">
    <location>
        <begin position="80"/>
        <end position="123"/>
    </location>
</feature>
<keyword evidence="5" id="KW-0413">Isomerase</keyword>
<dbReference type="SUPFAM" id="SSF81383">
    <property type="entry name" value="F-box domain"/>
    <property type="match status" value="1"/>
</dbReference>
<protein>
    <recommendedName>
        <fullName evidence="7">DNA 3'-5' helicase</fullName>
        <ecNumber evidence="7">5.6.2.4</ecNumber>
    </recommendedName>
</protein>
<dbReference type="Pfam" id="PF13361">
    <property type="entry name" value="UvrD_C"/>
    <property type="match status" value="1"/>
</dbReference>
<evidence type="ECO:0000256" key="5">
    <source>
        <dbReference type="ARBA" id="ARBA00023235"/>
    </source>
</evidence>
<keyword evidence="2" id="KW-0378">Hydrolase</keyword>
<dbReference type="Gene3D" id="1.20.1280.50">
    <property type="match status" value="1"/>
</dbReference>
<proteinExistence type="predicted"/>
<reference evidence="11" key="1">
    <citation type="submission" date="2019-08" db="EMBL/GenBank/DDBJ databases">
        <title>The improved chromosome-level genome for the pearl oyster Pinctada fucata martensii using PacBio sequencing and Hi-C.</title>
        <authorList>
            <person name="Zheng Z."/>
        </authorList>
    </citation>
    <scope>NUCLEOTIDE SEQUENCE</scope>
    <source>
        <strain evidence="11">ZZ-2019</strain>
        <tissue evidence="11">Adductor muscle</tissue>
    </source>
</reference>
<dbReference type="InterPro" id="IPR001810">
    <property type="entry name" value="F-box_dom"/>
</dbReference>
<dbReference type="AlphaFoldDB" id="A0AA88YM67"/>
<dbReference type="GO" id="GO:0005524">
    <property type="term" value="F:ATP binding"/>
    <property type="evidence" value="ECO:0007669"/>
    <property type="project" value="UniProtKB-KW"/>
</dbReference>
<dbReference type="PROSITE" id="PS50181">
    <property type="entry name" value="FBOX"/>
    <property type="match status" value="1"/>
</dbReference>
<comment type="caution">
    <text evidence="11">The sequence shown here is derived from an EMBL/GenBank/DDBJ whole genome shotgun (WGS) entry which is preliminary data.</text>
</comment>
<feature type="compositionally biased region" description="Low complexity" evidence="9">
    <location>
        <begin position="235"/>
        <end position="251"/>
    </location>
</feature>
<dbReference type="PANTHER" id="PTHR11070:SF30">
    <property type="entry name" value="F-BOX DNA HELICASE 1"/>
    <property type="match status" value="1"/>
</dbReference>
<dbReference type="GO" id="GO:0005634">
    <property type="term" value="C:nucleus"/>
    <property type="evidence" value="ECO:0007669"/>
    <property type="project" value="TreeGrafter"/>
</dbReference>
<evidence type="ECO:0000256" key="6">
    <source>
        <dbReference type="ARBA" id="ARBA00034617"/>
    </source>
</evidence>
<dbReference type="InterPro" id="IPR000212">
    <property type="entry name" value="DNA_helicase_UvrD/REP"/>
</dbReference>
<feature type="region of interest" description="Disordered" evidence="9">
    <location>
        <begin position="226"/>
        <end position="309"/>
    </location>
</feature>
<dbReference type="InterPro" id="IPR036047">
    <property type="entry name" value="F-box-like_dom_sf"/>
</dbReference>